<accession>A0A1V6SL76</accession>
<dbReference type="OrthoDB" id="4183264at2759"/>
<proteinExistence type="predicted"/>
<evidence type="ECO:0000313" key="1">
    <source>
        <dbReference type="EMBL" id="OQE14797.1"/>
    </source>
</evidence>
<dbReference type="AlphaFoldDB" id="A0A1V6SL76"/>
<protein>
    <submittedName>
        <fullName evidence="1">Uncharacterized protein</fullName>
    </submittedName>
</protein>
<keyword evidence="2" id="KW-1185">Reference proteome</keyword>
<name>A0A1V6SL76_9EURO</name>
<reference evidence="2" key="1">
    <citation type="journal article" date="2017" name="Nat. Microbiol.">
        <title>Global analysis of biosynthetic gene clusters reveals vast potential of secondary metabolite production in Penicillium species.</title>
        <authorList>
            <person name="Nielsen J.C."/>
            <person name="Grijseels S."/>
            <person name="Prigent S."/>
            <person name="Ji B."/>
            <person name="Dainat J."/>
            <person name="Nielsen K.F."/>
            <person name="Frisvad J.C."/>
            <person name="Workman M."/>
            <person name="Nielsen J."/>
        </authorList>
    </citation>
    <scope>NUCLEOTIDE SEQUENCE [LARGE SCALE GENOMIC DNA]</scope>
    <source>
        <strain evidence="2">IBT 14082</strain>
    </source>
</reference>
<dbReference type="Proteomes" id="UP000191342">
    <property type="component" value="Unassembled WGS sequence"/>
</dbReference>
<evidence type="ECO:0000313" key="2">
    <source>
        <dbReference type="Proteomes" id="UP000191342"/>
    </source>
</evidence>
<dbReference type="EMBL" id="MLQL01000035">
    <property type="protein sequence ID" value="OQE14797.1"/>
    <property type="molecule type" value="Genomic_DNA"/>
</dbReference>
<organism evidence="1 2">
    <name type="scientific">Penicillium flavigenum</name>
    <dbReference type="NCBI Taxonomy" id="254877"/>
    <lineage>
        <taxon>Eukaryota</taxon>
        <taxon>Fungi</taxon>
        <taxon>Dikarya</taxon>
        <taxon>Ascomycota</taxon>
        <taxon>Pezizomycotina</taxon>
        <taxon>Eurotiomycetes</taxon>
        <taxon>Eurotiomycetidae</taxon>
        <taxon>Eurotiales</taxon>
        <taxon>Aspergillaceae</taxon>
        <taxon>Penicillium</taxon>
    </lineage>
</organism>
<sequence length="537" mass="62200">MRRNTIPRKSAQASDYADLPHILAALDLHQNYAPISPPSTTYRAPGLLLEEQMSRLLHRRAEQVGKLDILREEVSYFVIGFNLNDLRDTIASYLPSWQANTLPGSFAHLLYSLFGPFEAVVKLQQSLDNIPEYFEQHRHRALFANRIRNINREPKDLKCGATFAPQLPPSQDGEWFRQRDEFLFSRELQMLRHLVEPLRDTSKPIYWITDRVESAVEMHNGFLASKELIADFKRDLYETAWNHSKNYTIYDPRPAWDVQQKETKQLREYRLQACKGTLYWDRWPPVEEQYDKNALATKQLIIDNDPRVAETLGFLPPNNSQPPAALISTQPGIELACITDLERYDDQITIVLIRISQWLALARGFPAAHLFCDIVRLFTIYGIDVANAVQVEFCKHLTGLSSFPWDPVELPPLFPCLESEIEAHELCPEEIRSQHARNCWAEQQLMMCRSLWCRDDNAIAWDYPLQTLVWKEKEDGRVLALRSPPFQDHARHIPWGLVDMLKEGLWVGEYEDDWLAQFVGFNSECSDGHSTDFCSGE</sequence>
<comment type="caution">
    <text evidence="1">The sequence shown here is derived from an EMBL/GenBank/DDBJ whole genome shotgun (WGS) entry which is preliminary data.</text>
</comment>
<gene>
    <name evidence="1" type="ORF">PENFLA_c035G07790</name>
</gene>